<evidence type="ECO:0000313" key="1">
    <source>
        <dbReference type="EMBL" id="KAK3178632.1"/>
    </source>
</evidence>
<evidence type="ECO:0000313" key="2">
    <source>
        <dbReference type="Proteomes" id="UP001276659"/>
    </source>
</evidence>
<keyword evidence="2" id="KW-1185">Reference proteome</keyword>
<dbReference type="AlphaFoldDB" id="A0AAE0DQ46"/>
<sequence length="258" mass="29865">MQQLTYRQELQTGLPESEAWLDSLEEEFPYVRIPKDNSLINNICKRARALLKSIDDTEVSADQTLDMIKEIHELDQTAITWRQGSCWAYETIHRSELGRDELATSKFPEFIQLHPDVWIAYEWNYHRTARIILHEHLLEYLDRLQSLYSGSKGTFPTDLHSMRQASLSTIRALVDEVLSTVPQSLGDIDDEGKIVEYSSVSPKSKGVGGYFLLWPMKMIKTMRSPTEQQKHIAQCVLERIREYTGMKFALGERSNILK</sequence>
<dbReference type="Proteomes" id="UP001276659">
    <property type="component" value="Unassembled WGS sequence"/>
</dbReference>
<dbReference type="InterPro" id="IPR053175">
    <property type="entry name" value="DHMBA_Reg_Transcription_Factor"/>
</dbReference>
<dbReference type="EMBL" id="JASNWA010000003">
    <property type="protein sequence ID" value="KAK3178632.1"/>
    <property type="molecule type" value="Genomic_DNA"/>
</dbReference>
<gene>
    <name evidence="1" type="ORF">OEA41_000769</name>
</gene>
<name>A0AAE0DQ46_9LECA</name>
<comment type="caution">
    <text evidence="1">The sequence shown here is derived from an EMBL/GenBank/DDBJ whole genome shotgun (WGS) entry which is preliminary data.</text>
</comment>
<proteinExistence type="predicted"/>
<reference evidence="1" key="1">
    <citation type="submission" date="2022-11" db="EMBL/GenBank/DDBJ databases">
        <title>Chromosomal genome sequence assembly and mating type (MAT) locus characterization of the leprose asexual lichenized fungus Lepraria neglecta (Nyl.) Erichsen.</title>
        <authorList>
            <person name="Allen J.L."/>
            <person name="Pfeffer B."/>
        </authorList>
    </citation>
    <scope>NUCLEOTIDE SEQUENCE</scope>
    <source>
        <strain evidence="1">Allen 5258</strain>
    </source>
</reference>
<protein>
    <submittedName>
        <fullName evidence="1">Uncharacterized protein</fullName>
    </submittedName>
</protein>
<dbReference type="PANTHER" id="PTHR38791">
    <property type="entry name" value="ZN(II)2CYS6 TRANSCRIPTION FACTOR (EUROFUNG)-RELATED-RELATED"/>
    <property type="match status" value="1"/>
</dbReference>
<accession>A0AAE0DQ46</accession>
<organism evidence="1 2">
    <name type="scientific">Lepraria neglecta</name>
    <dbReference type="NCBI Taxonomy" id="209136"/>
    <lineage>
        <taxon>Eukaryota</taxon>
        <taxon>Fungi</taxon>
        <taxon>Dikarya</taxon>
        <taxon>Ascomycota</taxon>
        <taxon>Pezizomycotina</taxon>
        <taxon>Lecanoromycetes</taxon>
        <taxon>OSLEUM clade</taxon>
        <taxon>Lecanoromycetidae</taxon>
        <taxon>Lecanorales</taxon>
        <taxon>Lecanorineae</taxon>
        <taxon>Stereocaulaceae</taxon>
        <taxon>Lepraria</taxon>
    </lineage>
</organism>